<dbReference type="AlphaFoldDB" id="A0A0G0XS34"/>
<dbReference type="EMBL" id="LCAW01000003">
    <property type="protein sequence ID" value="KKR99740.1"/>
    <property type="molecule type" value="Genomic_DNA"/>
</dbReference>
<dbReference type="InterPro" id="IPR047216">
    <property type="entry name" value="Endonuclease_DUF559_bact"/>
</dbReference>
<dbReference type="Proteomes" id="UP000033930">
    <property type="component" value="Unassembled WGS sequence"/>
</dbReference>
<dbReference type="InterPro" id="IPR011335">
    <property type="entry name" value="Restrct_endonuc-II-like"/>
</dbReference>
<dbReference type="Gene3D" id="3.40.960.10">
    <property type="entry name" value="VSR Endonuclease"/>
    <property type="match status" value="1"/>
</dbReference>
<organism evidence="2 3">
    <name type="scientific">Candidatus Uhrbacteria bacterium GW2011_GWC1_41_20</name>
    <dbReference type="NCBI Taxonomy" id="1618983"/>
    <lineage>
        <taxon>Bacteria</taxon>
        <taxon>Candidatus Uhriibacteriota</taxon>
    </lineage>
</organism>
<evidence type="ECO:0000313" key="3">
    <source>
        <dbReference type="Proteomes" id="UP000033930"/>
    </source>
</evidence>
<protein>
    <recommendedName>
        <fullName evidence="1">DUF559 domain-containing protein</fullName>
    </recommendedName>
</protein>
<feature type="domain" description="DUF559" evidence="1">
    <location>
        <begin position="15"/>
        <end position="103"/>
    </location>
</feature>
<dbReference type="Pfam" id="PF04480">
    <property type="entry name" value="DUF559"/>
    <property type="match status" value="1"/>
</dbReference>
<accession>A0A0G0XS34</accession>
<evidence type="ECO:0000313" key="2">
    <source>
        <dbReference type="EMBL" id="KKR99740.1"/>
    </source>
</evidence>
<gene>
    <name evidence="2" type="ORF">UU50_C0003G0045</name>
</gene>
<name>A0A0G0XS34_9BACT</name>
<dbReference type="SUPFAM" id="SSF52980">
    <property type="entry name" value="Restriction endonuclease-like"/>
    <property type="match status" value="1"/>
</dbReference>
<dbReference type="CDD" id="cd01038">
    <property type="entry name" value="Endonuclease_DUF559"/>
    <property type="match status" value="1"/>
</dbReference>
<comment type="caution">
    <text evidence="2">The sequence shown here is derived from an EMBL/GenBank/DDBJ whole genome shotgun (WGS) entry which is preliminary data.</text>
</comment>
<reference evidence="2 3" key="1">
    <citation type="journal article" date="2015" name="Nature">
        <title>rRNA introns, odd ribosomes, and small enigmatic genomes across a large radiation of phyla.</title>
        <authorList>
            <person name="Brown C.T."/>
            <person name="Hug L.A."/>
            <person name="Thomas B.C."/>
            <person name="Sharon I."/>
            <person name="Castelle C.J."/>
            <person name="Singh A."/>
            <person name="Wilkins M.J."/>
            <person name="Williams K.H."/>
            <person name="Banfield J.F."/>
        </authorList>
    </citation>
    <scope>NUCLEOTIDE SEQUENCE [LARGE SCALE GENOMIC DNA]</scope>
</reference>
<dbReference type="PANTHER" id="PTHR38590:SF1">
    <property type="entry name" value="BLL0828 PROTEIN"/>
    <property type="match status" value="1"/>
</dbReference>
<dbReference type="InterPro" id="IPR007569">
    <property type="entry name" value="DUF559"/>
</dbReference>
<evidence type="ECO:0000259" key="1">
    <source>
        <dbReference type="Pfam" id="PF04480"/>
    </source>
</evidence>
<sequence>MVAYYMKVFNQRIQKSKRSQLRSDCSKAEQILWRYLSRSQLGVKFRRQHGIGVYIADFYCPEKKLVIEVDGDSHYQESGKLHDRIRDNFFVEQGLIILRFINN</sequence>
<dbReference type="PANTHER" id="PTHR38590">
    <property type="entry name" value="BLL0828 PROTEIN"/>
    <property type="match status" value="1"/>
</dbReference>
<proteinExistence type="predicted"/>